<dbReference type="GO" id="GO:0000976">
    <property type="term" value="F:transcription cis-regulatory region binding"/>
    <property type="evidence" value="ECO:0007669"/>
    <property type="project" value="TreeGrafter"/>
</dbReference>
<evidence type="ECO:0000256" key="7">
    <source>
        <dbReference type="PROSITE-ProRule" id="PRU01091"/>
    </source>
</evidence>
<dbReference type="PANTHER" id="PTHR48111:SF40">
    <property type="entry name" value="PHOSPHATE REGULON TRANSCRIPTIONAL REGULATORY PROTEIN PHOB"/>
    <property type="match status" value="1"/>
</dbReference>
<dbReference type="InterPro" id="IPR001867">
    <property type="entry name" value="OmpR/PhoB-type_DNA-bd"/>
</dbReference>
<evidence type="ECO:0000256" key="3">
    <source>
        <dbReference type="ARBA" id="ARBA00023015"/>
    </source>
</evidence>
<evidence type="ECO:0000259" key="9">
    <source>
        <dbReference type="PROSITE" id="PS51755"/>
    </source>
</evidence>
<feature type="modified residue" description="4-aspartylphosphate" evidence="6">
    <location>
        <position position="54"/>
    </location>
</feature>
<dbReference type="GO" id="GO:0005829">
    <property type="term" value="C:cytosol"/>
    <property type="evidence" value="ECO:0007669"/>
    <property type="project" value="TreeGrafter"/>
</dbReference>
<dbReference type="Proteomes" id="UP000269154">
    <property type="component" value="Unassembled WGS sequence"/>
</dbReference>
<dbReference type="Gene3D" id="6.10.250.690">
    <property type="match status" value="1"/>
</dbReference>
<keyword evidence="3" id="KW-0805">Transcription regulation</keyword>
<dbReference type="InterPro" id="IPR001789">
    <property type="entry name" value="Sig_transdc_resp-reg_receiver"/>
</dbReference>
<dbReference type="SMART" id="SM00448">
    <property type="entry name" value="REC"/>
    <property type="match status" value="1"/>
</dbReference>
<dbReference type="PROSITE" id="PS51755">
    <property type="entry name" value="OMPR_PHOB"/>
    <property type="match status" value="1"/>
</dbReference>
<dbReference type="AlphaFoldDB" id="A0A3N6NPK9"/>
<dbReference type="PANTHER" id="PTHR48111">
    <property type="entry name" value="REGULATOR OF RPOS"/>
    <property type="match status" value="1"/>
</dbReference>
<keyword evidence="4 7" id="KW-0238">DNA-binding</keyword>
<name>A0A3N6NPK9_9CYAN</name>
<dbReference type="PROSITE" id="PS50110">
    <property type="entry name" value="RESPONSE_REGULATORY"/>
    <property type="match status" value="1"/>
</dbReference>
<feature type="domain" description="OmpR/PhoB-type" evidence="9">
    <location>
        <begin position="129"/>
        <end position="231"/>
    </location>
</feature>
<dbReference type="SMART" id="SM00862">
    <property type="entry name" value="Trans_reg_C"/>
    <property type="match status" value="1"/>
</dbReference>
<dbReference type="EMBL" id="RCBY01000013">
    <property type="protein sequence ID" value="RQH53440.1"/>
    <property type="molecule type" value="Genomic_DNA"/>
</dbReference>
<reference evidence="10 11" key="1">
    <citation type="journal article" date="2018" name="ACS Chem. Biol.">
        <title>Ketoreductase domain dysfunction expands chemodiversity: malyngamide biosynthesis in the cyanobacterium Okeania hirsuta.</title>
        <authorList>
            <person name="Moss N.A."/>
            <person name="Leao T."/>
            <person name="Rankin M."/>
            <person name="McCullough T.M."/>
            <person name="Qu P."/>
            <person name="Korobeynikov A."/>
            <person name="Smith J.L."/>
            <person name="Gerwick L."/>
            <person name="Gerwick W.H."/>
        </authorList>
    </citation>
    <scope>NUCLEOTIDE SEQUENCE [LARGE SCALE GENOMIC DNA]</scope>
    <source>
        <strain evidence="10 11">PAB10Feb10-1</strain>
    </source>
</reference>
<protein>
    <submittedName>
        <fullName evidence="10">DNA-binding response regulator</fullName>
    </submittedName>
</protein>
<dbReference type="CDD" id="cd00383">
    <property type="entry name" value="trans_reg_C"/>
    <property type="match status" value="1"/>
</dbReference>
<dbReference type="Gene3D" id="3.40.50.2300">
    <property type="match status" value="1"/>
</dbReference>
<dbReference type="Pfam" id="PF00486">
    <property type="entry name" value="Trans_reg_C"/>
    <property type="match status" value="1"/>
</dbReference>
<sequence>MASHKILVVDDDQAIRILVHRFLTNQEYQVESAEDGKTALILFKEFQPDLVVLDINLPDTTGFQLCQEMQSYNDVLVLMLSSLCDEVAKVRAFQLGADDYLTKPFSLVELNARLKAILKRQRLLSPIKLERLVFGDLVINNVEKEVRFQHKIVSLTNLQFNLLFCMANQPGYVWSRSELCDKVFKGEDSHWFGSAKVCDVHISQIRKKIKSCGCDFEYIKTIIKVGYKFEAPV</sequence>
<dbReference type="GO" id="GO:0032993">
    <property type="term" value="C:protein-DNA complex"/>
    <property type="evidence" value="ECO:0007669"/>
    <property type="project" value="TreeGrafter"/>
</dbReference>
<dbReference type="Pfam" id="PF00072">
    <property type="entry name" value="Response_reg"/>
    <property type="match status" value="1"/>
</dbReference>
<dbReference type="GO" id="GO:0000156">
    <property type="term" value="F:phosphorelay response regulator activity"/>
    <property type="evidence" value="ECO:0007669"/>
    <property type="project" value="TreeGrafter"/>
</dbReference>
<dbReference type="Gene3D" id="1.10.10.10">
    <property type="entry name" value="Winged helix-like DNA-binding domain superfamily/Winged helix DNA-binding domain"/>
    <property type="match status" value="1"/>
</dbReference>
<keyword evidence="5" id="KW-0804">Transcription</keyword>
<gene>
    <name evidence="10" type="ORF">D5R40_04010</name>
</gene>
<evidence type="ECO:0000256" key="6">
    <source>
        <dbReference type="PROSITE-ProRule" id="PRU00169"/>
    </source>
</evidence>
<accession>A0A3N6NPK9</accession>
<dbReference type="OrthoDB" id="508982at2"/>
<dbReference type="CDD" id="cd17574">
    <property type="entry name" value="REC_OmpR"/>
    <property type="match status" value="1"/>
</dbReference>
<evidence type="ECO:0000313" key="10">
    <source>
        <dbReference type="EMBL" id="RQH53440.1"/>
    </source>
</evidence>
<evidence type="ECO:0000256" key="1">
    <source>
        <dbReference type="ARBA" id="ARBA00022553"/>
    </source>
</evidence>
<evidence type="ECO:0000256" key="2">
    <source>
        <dbReference type="ARBA" id="ARBA00023012"/>
    </source>
</evidence>
<dbReference type="FunFam" id="3.40.50.2300:FF:000001">
    <property type="entry name" value="DNA-binding response regulator PhoB"/>
    <property type="match status" value="1"/>
</dbReference>
<feature type="domain" description="Response regulatory" evidence="8">
    <location>
        <begin position="5"/>
        <end position="118"/>
    </location>
</feature>
<comment type="caution">
    <text evidence="10">The sequence shown here is derived from an EMBL/GenBank/DDBJ whole genome shotgun (WGS) entry which is preliminary data.</text>
</comment>
<organism evidence="10 11">
    <name type="scientific">Okeania hirsuta</name>
    <dbReference type="NCBI Taxonomy" id="1458930"/>
    <lineage>
        <taxon>Bacteria</taxon>
        <taxon>Bacillati</taxon>
        <taxon>Cyanobacteriota</taxon>
        <taxon>Cyanophyceae</taxon>
        <taxon>Oscillatoriophycideae</taxon>
        <taxon>Oscillatoriales</taxon>
        <taxon>Microcoleaceae</taxon>
        <taxon>Okeania</taxon>
    </lineage>
</organism>
<dbReference type="GO" id="GO:0006355">
    <property type="term" value="P:regulation of DNA-templated transcription"/>
    <property type="evidence" value="ECO:0007669"/>
    <property type="project" value="InterPro"/>
</dbReference>
<dbReference type="InterPro" id="IPR039420">
    <property type="entry name" value="WalR-like"/>
</dbReference>
<dbReference type="SUPFAM" id="SSF52172">
    <property type="entry name" value="CheY-like"/>
    <property type="match status" value="1"/>
</dbReference>
<dbReference type="InterPro" id="IPR036388">
    <property type="entry name" value="WH-like_DNA-bd_sf"/>
</dbReference>
<evidence type="ECO:0000259" key="8">
    <source>
        <dbReference type="PROSITE" id="PS50110"/>
    </source>
</evidence>
<feature type="DNA-binding region" description="OmpR/PhoB-type" evidence="7">
    <location>
        <begin position="129"/>
        <end position="231"/>
    </location>
</feature>
<evidence type="ECO:0000313" key="11">
    <source>
        <dbReference type="Proteomes" id="UP000269154"/>
    </source>
</evidence>
<evidence type="ECO:0000256" key="4">
    <source>
        <dbReference type="ARBA" id="ARBA00023125"/>
    </source>
</evidence>
<keyword evidence="11" id="KW-1185">Reference proteome</keyword>
<keyword evidence="2" id="KW-0902">Two-component regulatory system</keyword>
<proteinExistence type="predicted"/>
<keyword evidence="1 6" id="KW-0597">Phosphoprotein</keyword>
<dbReference type="RefSeq" id="WP_124145266.1">
    <property type="nucleotide sequence ID" value="NZ_CAWOKI010000075.1"/>
</dbReference>
<evidence type="ECO:0000256" key="5">
    <source>
        <dbReference type="ARBA" id="ARBA00023163"/>
    </source>
</evidence>
<dbReference type="InterPro" id="IPR011006">
    <property type="entry name" value="CheY-like_superfamily"/>
</dbReference>